<accession>A0A1H7GZF9</accession>
<dbReference type="InterPro" id="IPR006225">
    <property type="entry name" value="PsdUridine_synth_RluC/D"/>
</dbReference>
<dbReference type="GO" id="GO:0000455">
    <property type="term" value="P:enzyme-directed rRNA pseudouridine synthesis"/>
    <property type="evidence" value="ECO:0007669"/>
    <property type="project" value="UniProtKB-ARBA"/>
</dbReference>
<dbReference type="EMBL" id="FOAT01000002">
    <property type="protein sequence ID" value="SEK43556.1"/>
    <property type="molecule type" value="Genomic_DNA"/>
</dbReference>
<dbReference type="SUPFAM" id="SSF55120">
    <property type="entry name" value="Pseudouridine synthase"/>
    <property type="match status" value="1"/>
</dbReference>
<dbReference type="GO" id="GO:0003723">
    <property type="term" value="F:RNA binding"/>
    <property type="evidence" value="ECO:0007669"/>
    <property type="project" value="UniProtKB-KW"/>
</dbReference>
<keyword evidence="3 6" id="KW-0413">Isomerase</keyword>
<dbReference type="PANTHER" id="PTHR21600:SF44">
    <property type="entry name" value="RIBOSOMAL LARGE SUBUNIT PSEUDOURIDINE SYNTHASE D"/>
    <property type="match status" value="1"/>
</dbReference>
<dbReference type="Pfam" id="PF01479">
    <property type="entry name" value="S4"/>
    <property type="match status" value="1"/>
</dbReference>
<evidence type="ECO:0000313" key="9">
    <source>
        <dbReference type="Proteomes" id="UP000186015"/>
    </source>
</evidence>
<dbReference type="InterPro" id="IPR020103">
    <property type="entry name" value="PsdUridine_synth_cat_dom_sf"/>
</dbReference>
<evidence type="ECO:0000256" key="1">
    <source>
        <dbReference type="ARBA" id="ARBA00000073"/>
    </source>
</evidence>
<gene>
    <name evidence="8" type="ORF">SAMN05216469_102326</name>
</gene>
<dbReference type="Gene3D" id="3.10.290.10">
    <property type="entry name" value="RNA-binding S4 domain"/>
    <property type="match status" value="1"/>
</dbReference>
<dbReference type="AlphaFoldDB" id="A0A1H7GZF9"/>
<feature type="active site" evidence="4">
    <location>
        <position position="147"/>
    </location>
</feature>
<dbReference type="Gene3D" id="3.30.2350.10">
    <property type="entry name" value="Pseudouridine synthase"/>
    <property type="match status" value="1"/>
</dbReference>
<dbReference type="InterPro" id="IPR036986">
    <property type="entry name" value="S4_RNA-bd_sf"/>
</dbReference>
<dbReference type="OrthoDB" id="9807829at2"/>
<reference evidence="8 9" key="1">
    <citation type="submission" date="2016-10" db="EMBL/GenBank/DDBJ databases">
        <authorList>
            <person name="de Groot N.N."/>
        </authorList>
    </citation>
    <scope>NUCLEOTIDE SEQUENCE [LARGE SCALE GENOMIC DNA]</scope>
    <source>
        <strain evidence="8 9">KH2T6</strain>
    </source>
</reference>
<proteinExistence type="inferred from homology"/>
<dbReference type="SUPFAM" id="SSF55174">
    <property type="entry name" value="Alpha-L RNA-binding motif"/>
    <property type="match status" value="1"/>
</dbReference>
<dbReference type="InterPro" id="IPR002942">
    <property type="entry name" value="S4_RNA-bd"/>
</dbReference>
<dbReference type="CDD" id="cd00165">
    <property type="entry name" value="S4"/>
    <property type="match status" value="1"/>
</dbReference>
<comment type="catalytic activity">
    <reaction evidence="1 6">
        <text>a uridine in RNA = a pseudouridine in RNA</text>
        <dbReference type="Rhea" id="RHEA:48348"/>
        <dbReference type="Rhea" id="RHEA-COMP:12068"/>
        <dbReference type="Rhea" id="RHEA-COMP:12069"/>
        <dbReference type="ChEBI" id="CHEBI:65314"/>
        <dbReference type="ChEBI" id="CHEBI:65315"/>
    </reaction>
</comment>
<comment type="function">
    <text evidence="6">Responsible for synthesis of pseudouridine from uracil.</text>
</comment>
<dbReference type="PANTHER" id="PTHR21600">
    <property type="entry name" value="MITOCHONDRIAL RNA PSEUDOURIDINE SYNTHASE"/>
    <property type="match status" value="1"/>
</dbReference>
<evidence type="ECO:0000259" key="7">
    <source>
        <dbReference type="SMART" id="SM00363"/>
    </source>
</evidence>
<name>A0A1H7GZF9_RUMAL</name>
<dbReference type="NCBIfam" id="TIGR00005">
    <property type="entry name" value="rluA_subfam"/>
    <property type="match status" value="1"/>
</dbReference>
<dbReference type="Pfam" id="PF00849">
    <property type="entry name" value="PseudoU_synth_2"/>
    <property type="match status" value="1"/>
</dbReference>
<dbReference type="SMART" id="SM00363">
    <property type="entry name" value="S4"/>
    <property type="match status" value="1"/>
</dbReference>
<dbReference type="Proteomes" id="UP000186015">
    <property type="component" value="Unassembled WGS sequence"/>
</dbReference>
<dbReference type="InterPro" id="IPR006145">
    <property type="entry name" value="PsdUridine_synth_RsuA/RluA"/>
</dbReference>
<keyword evidence="5" id="KW-0694">RNA-binding</keyword>
<dbReference type="PROSITE" id="PS01129">
    <property type="entry name" value="PSI_RLU"/>
    <property type="match status" value="1"/>
</dbReference>
<evidence type="ECO:0000313" key="8">
    <source>
        <dbReference type="EMBL" id="SEK43556.1"/>
    </source>
</evidence>
<comment type="similarity">
    <text evidence="2 6">Belongs to the pseudouridine synthase RluA family.</text>
</comment>
<sequence length="321" mass="36845">MKEFSINKNDAGQRMDKFLTKAVPALPKNLMYKYIRLKRIKLNGKRCEISTKLSEGDSVQLYINDEFFPEVRDEAHRFLTAPKDIEIVYEDENILLCDKPCGLVVHEDESGSADTLIDRVLHYLYDKGEFDPDTENSFTPALCNRIDRNTSGIVICAKNAESLRVLNQKVKDRELEKLYLCVTTGIPNKKSAELKAFHRRDEKTKVVRVEDKQFPGSKTMITRYKVLAENKQSDLALLEVDLVTGRTHQIRAHLAHIGYPLLGDGKYGSNKINRALGVKTQALCSYKLTFKFTTDSGCLEYLDGKSFEVKKVWFREKFFQL</sequence>
<dbReference type="EC" id="5.4.99.-" evidence="6"/>
<dbReference type="GO" id="GO:0120159">
    <property type="term" value="F:rRNA pseudouridine synthase activity"/>
    <property type="evidence" value="ECO:0007669"/>
    <property type="project" value="UniProtKB-ARBA"/>
</dbReference>
<evidence type="ECO:0000256" key="5">
    <source>
        <dbReference type="PROSITE-ProRule" id="PRU00182"/>
    </source>
</evidence>
<dbReference type="CDD" id="cd02869">
    <property type="entry name" value="PseudoU_synth_RluA_like"/>
    <property type="match status" value="1"/>
</dbReference>
<evidence type="ECO:0000256" key="4">
    <source>
        <dbReference type="PIRSR" id="PIRSR606225-1"/>
    </source>
</evidence>
<dbReference type="RefSeq" id="WP_074829808.1">
    <property type="nucleotide sequence ID" value="NZ_FOAT01000002.1"/>
</dbReference>
<dbReference type="InterPro" id="IPR050188">
    <property type="entry name" value="RluA_PseudoU_synthase"/>
</dbReference>
<organism evidence="8 9">
    <name type="scientific">Ruminococcus albus</name>
    <dbReference type="NCBI Taxonomy" id="1264"/>
    <lineage>
        <taxon>Bacteria</taxon>
        <taxon>Bacillati</taxon>
        <taxon>Bacillota</taxon>
        <taxon>Clostridia</taxon>
        <taxon>Eubacteriales</taxon>
        <taxon>Oscillospiraceae</taxon>
        <taxon>Ruminococcus</taxon>
    </lineage>
</organism>
<protein>
    <recommendedName>
        <fullName evidence="6">Pseudouridine synthase</fullName>
        <ecNumber evidence="6">5.4.99.-</ecNumber>
    </recommendedName>
</protein>
<feature type="domain" description="RNA-binding S4" evidence="7">
    <location>
        <begin position="13"/>
        <end position="72"/>
    </location>
</feature>
<dbReference type="InterPro" id="IPR006224">
    <property type="entry name" value="PsdUridine_synth_RluA-like_CS"/>
</dbReference>
<evidence type="ECO:0000256" key="3">
    <source>
        <dbReference type="ARBA" id="ARBA00023235"/>
    </source>
</evidence>
<dbReference type="PROSITE" id="PS50889">
    <property type="entry name" value="S4"/>
    <property type="match status" value="1"/>
</dbReference>
<evidence type="ECO:0000256" key="2">
    <source>
        <dbReference type="ARBA" id="ARBA00010876"/>
    </source>
</evidence>
<evidence type="ECO:0000256" key="6">
    <source>
        <dbReference type="RuleBase" id="RU362028"/>
    </source>
</evidence>